<dbReference type="OrthoDB" id="9803333at2"/>
<accession>A0A239BBZ1</accession>
<reference evidence="1 2" key="1">
    <citation type="submission" date="2017-06" db="EMBL/GenBank/DDBJ databases">
        <authorList>
            <person name="Kim H.J."/>
            <person name="Triplett B.A."/>
        </authorList>
    </citation>
    <scope>NUCLEOTIDE SEQUENCE [LARGE SCALE GENOMIC DNA]</scope>
    <source>
        <strain evidence="1 2">SCA</strain>
    </source>
</reference>
<proteinExistence type="predicted"/>
<dbReference type="Proteomes" id="UP000198304">
    <property type="component" value="Unassembled WGS sequence"/>
</dbReference>
<dbReference type="PANTHER" id="PTHR44147:SF2">
    <property type="entry name" value="DEHYDROGENASE_REDUCTASE SDR FAMILY MEMBER 1"/>
    <property type="match status" value="1"/>
</dbReference>
<dbReference type="EMBL" id="FZOJ01000003">
    <property type="protein sequence ID" value="SNS05477.1"/>
    <property type="molecule type" value="Genomic_DNA"/>
</dbReference>
<protein>
    <submittedName>
        <fullName evidence="1">Uncharacterized protein</fullName>
    </submittedName>
</protein>
<organism evidence="1 2">
    <name type="scientific">Anaerovirgula multivorans</name>
    <dbReference type="NCBI Taxonomy" id="312168"/>
    <lineage>
        <taxon>Bacteria</taxon>
        <taxon>Bacillati</taxon>
        <taxon>Bacillota</taxon>
        <taxon>Clostridia</taxon>
        <taxon>Peptostreptococcales</taxon>
        <taxon>Natronincolaceae</taxon>
        <taxon>Anaerovirgula</taxon>
    </lineage>
</organism>
<evidence type="ECO:0000313" key="1">
    <source>
        <dbReference type="EMBL" id="SNS05477.1"/>
    </source>
</evidence>
<dbReference type="RefSeq" id="WP_089281648.1">
    <property type="nucleotide sequence ID" value="NZ_FZOJ01000003.1"/>
</dbReference>
<sequence length="118" mass="13028">MVIDNIIAEQGKIDILVNSVWGGYEYYNDGTEFWNKKGFWTAPLSRFDKMFSAGVRAYYVTTSESAEFIGLAIAALATDENVIDKSGTKQIAAQVAIDYGYTDIDGKQPKPLNVANCQ</sequence>
<dbReference type="PANTHER" id="PTHR44147">
    <property type="entry name" value="DEHYDROGENASE/REDUCTASE SDR FAMILY MEMBER 1"/>
    <property type="match status" value="1"/>
</dbReference>
<evidence type="ECO:0000313" key="2">
    <source>
        <dbReference type="Proteomes" id="UP000198304"/>
    </source>
</evidence>
<keyword evidence="2" id="KW-1185">Reference proteome</keyword>
<dbReference type="AlphaFoldDB" id="A0A239BBZ1"/>
<gene>
    <name evidence="1" type="ORF">SAMN05446037_1003166</name>
</gene>
<name>A0A239BBZ1_9FIRM</name>